<organism evidence="2 3">
    <name type="scientific">Eiseniibacteriota bacterium</name>
    <dbReference type="NCBI Taxonomy" id="2212470"/>
    <lineage>
        <taxon>Bacteria</taxon>
        <taxon>Candidatus Eiseniibacteriota</taxon>
    </lineage>
</organism>
<evidence type="ECO:0000313" key="3">
    <source>
        <dbReference type="Proteomes" id="UP000320184"/>
    </source>
</evidence>
<evidence type="ECO:0000259" key="1">
    <source>
        <dbReference type="Pfam" id="PF13490"/>
    </source>
</evidence>
<evidence type="ECO:0000313" key="2">
    <source>
        <dbReference type="EMBL" id="TMQ48967.1"/>
    </source>
</evidence>
<dbReference type="Proteomes" id="UP000320184">
    <property type="component" value="Unassembled WGS sequence"/>
</dbReference>
<dbReference type="EMBL" id="VBOT01000130">
    <property type="protein sequence ID" value="TMQ48967.1"/>
    <property type="molecule type" value="Genomic_DNA"/>
</dbReference>
<accession>A0A538SC81</accession>
<feature type="domain" description="Putative zinc-finger" evidence="1">
    <location>
        <begin position="9"/>
        <end position="43"/>
    </location>
</feature>
<name>A0A538SC81_UNCEI</name>
<gene>
    <name evidence="2" type="ORF">E6K73_10805</name>
</gene>
<reference evidence="2 3" key="1">
    <citation type="journal article" date="2019" name="Nat. Microbiol.">
        <title>Mediterranean grassland soil C-N compound turnover is dependent on rainfall and depth, and is mediated by genomically divergent microorganisms.</title>
        <authorList>
            <person name="Diamond S."/>
            <person name="Andeer P.F."/>
            <person name="Li Z."/>
            <person name="Crits-Christoph A."/>
            <person name="Burstein D."/>
            <person name="Anantharaman K."/>
            <person name="Lane K.R."/>
            <person name="Thomas B.C."/>
            <person name="Pan C."/>
            <person name="Northen T.R."/>
            <person name="Banfield J.F."/>
        </authorList>
    </citation>
    <scope>NUCLEOTIDE SEQUENCE [LARGE SCALE GENOMIC DNA]</scope>
    <source>
        <strain evidence="2">WS_3</strain>
    </source>
</reference>
<sequence length="90" mass="10490">MSPIDRYNCEETFRRLDDFLDRHLSPEEIRLVQEHLDTCGQCASEYAFEESVLRNVRAKLQRIKAPDDLLSRVRQALERERGGGRPSGSR</sequence>
<protein>
    <recommendedName>
        <fullName evidence="1">Putative zinc-finger domain-containing protein</fullName>
    </recommendedName>
</protein>
<dbReference type="Pfam" id="PF13490">
    <property type="entry name" value="zf-HC2"/>
    <property type="match status" value="1"/>
</dbReference>
<dbReference type="InterPro" id="IPR027383">
    <property type="entry name" value="Znf_put"/>
</dbReference>
<dbReference type="Gene3D" id="1.10.10.1320">
    <property type="entry name" value="Anti-sigma factor, zinc-finger domain"/>
    <property type="match status" value="1"/>
</dbReference>
<comment type="caution">
    <text evidence="2">The sequence shown here is derived from an EMBL/GenBank/DDBJ whole genome shotgun (WGS) entry which is preliminary data.</text>
</comment>
<dbReference type="AlphaFoldDB" id="A0A538SC81"/>
<proteinExistence type="predicted"/>
<dbReference type="InterPro" id="IPR041916">
    <property type="entry name" value="Anti_sigma_zinc_sf"/>
</dbReference>